<keyword evidence="6" id="KW-0732">Signal</keyword>
<dbReference type="FunFam" id="2.10.25.10:FF:000096">
    <property type="entry name" value="Putative fibrillin 2"/>
    <property type="match status" value="1"/>
</dbReference>
<dbReference type="STRING" id="7897.ENSLACP00000019176"/>
<feature type="domain" description="EGF-like" evidence="17">
    <location>
        <begin position="622"/>
        <end position="663"/>
    </location>
</feature>
<dbReference type="InterPro" id="IPR036773">
    <property type="entry name" value="TB_dom_sf"/>
</dbReference>
<evidence type="ECO:0000313" key="20">
    <source>
        <dbReference type="Proteomes" id="UP000008672"/>
    </source>
</evidence>
<dbReference type="CDD" id="cd00054">
    <property type="entry name" value="EGF_CA"/>
    <property type="match status" value="13"/>
</dbReference>
<keyword evidence="11" id="KW-0379">Hydroxylation</keyword>
<feature type="region of interest" description="Disordered" evidence="16">
    <location>
        <begin position="351"/>
        <end position="370"/>
    </location>
</feature>
<feature type="region of interest" description="Disordered" evidence="16">
    <location>
        <begin position="1334"/>
        <end position="1418"/>
    </location>
</feature>
<comment type="subcellular location">
    <subcellularLocation>
        <location evidence="1">Secreted</location>
        <location evidence="1">Extracellular space</location>
        <location evidence="1">Extracellular matrix</location>
    </subcellularLocation>
</comment>
<evidence type="ECO:0000256" key="6">
    <source>
        <dbReference type="ARBA" id="ARBA00022729"/>
    </source>
</evidence>
<evidence type="ECO:0000256" key="12">
    <source>
        <dbReference type="ARBA" id="ARBA00038081"/>
    </source>
</evidence>
<feature type="domain" description="EGF-like" evidence="17">
    <location>
        <begin position="412"/>
        <end position="453"/>
    </location>
</feature>
<reference evidence="19" key="3">
    <citation type="submission" date="2025-09" db="UniProtKB">
        <authorList>
            <consortium name="Ensembl"/>
        </authorList>
    </citation>
    <scope>IDENTIFICATION</scope>
</reference>
<feature type="domain" description="EGF-like" evidence="17">
    <location>
        <begin position="538"/>
        <end position="579"/>
    </location>
</feature>
<dbReference type="InParanoid" id="H3BBA5"/>
<evidence type="ECO:0000256" key="5">
    <source>
        <dbReference type="ARBA" id="ARBA00022553"/>
    </source>
</evidence>
<feature type="disulfide bond" evidence="15">
    <location>
        <begin position="834"/>
        <end position="844"/>
    </location>
</feature>
<dbReference type="EMBL" id="AFYH01035072">
    <property type="status" value="NOT_ANNOTATED_CDS"/>
    <property type="molecule type" value="Genomic_DNA"/>
</dbReference>
<dbReference type="EMBL" id="AFYH01035071">
    <property type="status" value="NOT_ANNOTATED_CDS"/>
    <property type="molecule type" value="Genomic_DNA"/>
</dbReference>
<evidence type="ECO:0000256" key="14">
    <source>
        <dbReference type="ARBA" id="ARBA00072995"/>
    </source>
</evidence>
<dbReference type="HOGENOM" id="CLU_001884_0_0_1"/>
<keyword evidence="10" id="KW-0340">Growth factor binding</keyword>
<feature type="domain" description="EGF-like" evidence="17">
    <location>
        <begin position="496"/>
        <end position="537"/>
    </location>
</feature>
<evidence type="ECO:0000256" key="16">
    <source>
        <dbReference type="SAM" id="MobiDB-lite"/>
    </source>
</evidence>
<dbReference type="PROSITE" id="PS00022">
    <property type="entry name" value="EGF_1"/>
    <property type="match status" value="1"/>
</dbReference>
<dbReference type="eggNOG" id="KOG1217">
    <property type="taxonomic scope" value="Eukaryota"/>
</dbReference>
<evidence type="ECO:0000256" key="3">
    <source>
        <dbReference type="ARBA" id="ARBA00022530"/>
    </source>
</evidence>
<dbReference type="FunCoup" id="H3BBA5">
    <property type="interactions" value="443"/>
</dbReference>
<keyword evidence="20" id="KW-1185">Reference proteome</keyword>
<feature type="domain" description="EGF-like" evidence="17">
    <location>
        <begin position="746"/>
        <end position="787"/>
    </location>
</feature>
<dbReference type="InterPro" id="IPR017878">
    <property type="entry name" value="TB_dom"/>
</dbReference>
<feature type="domain" description="EGF-like" evidence="17">
    <location>
        <begin position="580"/>
        <end position="621"/>
    </location>
</feature>
<evidence type="ECO:0000256" key="1">
    <source>
        <dbReference type="ARBA" id="ARBA00004498"/>
    </source>
</evidence>
<dbReference type="EMBL" id="AFYH01035064">
    <property type="status" value="NOT_ANNOTATED_CDS"/>
    <property type="molecule type" value="Genomic_DNA"/>
</dbReference>
<keyword evidence="2" id="KW-0964">Secreted</keyword>
<keyword evidence="4 15" id="KW-0245">EGF-like domain</keyword>
<dbReference type="FunFam" id="2.10.25.10:FF:000005">
    <property type="entry name" value="Fibrillin 2"/>
    <property type="match status" value="1"/>
</dbReference>
<feature type="compositionally biased region" description="Polar residues" evidence="16">
    <location>
        <begin position="352"/>
        <end position="370"/>
    </location>
</feature>
<feature type="domain" description="EGF-like" evidence="17">
    <location>
        <begin position="454"/>
        <end position="495"/>
    </location>
</feature>
<organism evidence="19 20">
    <name type="scientific">Latimeria chalumnae</name>
    <name type="common">Coelacanth</name>
    <dbReference type="NCBI Taxonomy" id="7897"/>
    <lineage>
        <taxon>Eukaryota</taxon>
        <taxon>Metazoa</taxon>
        <taxon>Chordata</taxon>
        <taxon>Craniata</taxon>
        <taxon>Vertebrata</taxon>
        <taxon>Euteleostomi</taxon>
        <taxon>Coelacanthiformes</taxon>
        <taxon>Coelacanthidae</taxon>
        <taxon>Latimeria</taxon>
    </lineage>
</organism>
<dbReference type="PROSITE" id="PS00010">
    <property type="entry name" value="ASX_HYDROXYL"/>
    <property type="match status" value="14"/>
</dbReference>
<dbReference type="PANTHER" id="PTHR24040:SF16">
    <property type="entry name" value="FIBRILLIN-2-LIKE PROTEIN"/>
    <property type="match status" value="1"/>
</dbReference>
<dbReference type="EMBL" id="AFYH01035066">
    <property type="status" value="NOT_ANNOTATED_CDS"/>
    <property type="molecule type" value="Genomic_DNA"/>
</dbReference>
<dbReference type="PROSITE" id="PS01186">
    <property type="entry name" value="EGF_2"/>
    <property type="match status" value="13"/>
</dbReference>
<evidence type="ECO:0000259" key="17">
    <source>
        <dbReference type="PROSITE" id="PS50026"/>
    </source>
</evidence>
<feature type="disulfide bond" evidence="15">
    <location>
        <begin position="24"/>
        <end position="33"/>
    </location>
</feature>
<gene>
    <name evidence="19" type="primary">LTBP4</name>
</gene>
<keyword evidence="9" id="KW-0325">Glycoprotein</keyword>
<dbReference type="GO" id="GO:0019838">
    <property type="term" value="F:growth factor binding"/>
    <property type="evidence" value="ECO:0007669"/>
    <property type="project" value="UniProtKB-KW"/>
</dbReference>
<dbReference type="SMART" id="SM00181">
    <property type="entry name" value="EGF"/>
    <property type="match status" value="20"/>
</dbReference>
<dbReference type="EMBL" id="AFYH01035069">
    <property type="status" value="NOT_ANNOTATED_CDS"/>
    <property type="molecule type" value="Genomic_DNA"/>
</dbReference>
<evidence type="ECO:0000256" key="2">
    <source>
        <dbReference type="ARBA" id="ARBA00022525"/>
    </source>
</evidence>
<feature type="domain" description="EGF-like" evidence="17">
    <location>
        <begin position="224"/>
        <end position="260"/>
    </location>
</feature>
<dbReference type="EMBL" id="AFYH01035067">
    <property type="status" value="NOT_ANNOTATED_CDS"/>
    <property type="molecule type" value="Genomic_DNA"/>
</dbReference>
<dbReference type="Gene3D" id="2.10.25.10">
    <property type="entry name" value="Laminin"/>
    <property type="match status" value="20"/>
</dbReference>
<dbReference type="Gene3D" id="3.90.290.10">
    <property type="entry name" value="TGF-beta binding (TB) domain"/>
    <property type="match status" value="4"/>
</dbReference>
<dbReference type="InterPro" id="IPR001881">
    <property type="entry name" value="EGF-like_Ca-bd_dom"/>
</dbReference>
<proteinExistence type="inferred from homology"/>
<reference evidence="20" key="1">
    <citation type="submission" date="2011-08" db="EMBL/GenBank/DDBJ databases">
        <title>The draft genome of Latimeria chalumnae.</title>
        <authorList>
            <person name="Di Palma F."/>
            <person name="Alfoldi J."/>
            <person name="Johnson J."/>
            <person name="Berlin A."/>
            <person name="Gnerre S."/>
            <person name="Jaffe D."/>
            <person name="MacCallum I."/>
            <person name="Young S."/>
            <person name="Walker B.J."/>
            <person name="Lander E."/>
            <person name="Lindblad-Toh K."/>
        </authorList>
    </citation>
    <scope>NUCLEOTIDE SEQUENCE [LARGE SCALE GENOMIC DNA]</scope>
    <source>
        <strain evidence="20">Wild caught</strain>
    </source>
</reference>
<sequence>FPLVLCPLLCQNGGLCIQKDRCLCPPGFTGKFCQIRVAAGINEVDATSSHKNASSGQLSLFGSIYTLPLSNHPPEQGGGPSIVKVHVQHPPEASVKIHQVLRVNSQAEQAFLQSGHSNGATQDTLQPARAVLYRVQAQRSSQAGDYSESSGFGYCFKEINNGQCGSPLPGLRTLEICCRGSGVAWGVHECTPCLGNQGNAASRGQQENLCPKGFEQRNGTQCQDINECLEGRLCQNGECINTRGSYSCVCKAGYILDSSSSSCISQQVISQAKGPCYRLLREGSCSFPILRNITKHICCCSRVGKAWGKNCQRCPPFGSEGFKEICPAGPGYRFLPPYGFLWADREQPRIPTASQGTGGQWTRTTSPGPKPTTISFGLELSFKPQKRKAFEWSALSPLDVIQHRKPEANPKNLDECRLTPRPCANGRCENTRGSYHCVCLPGFRMDQQGTSCDDIDECRQNPRLCASGRCENTAGSYRCVCAAGFQLNPQGTECVDIDECHQNPRLCPSGQCENTAGSYRCVCAAGFRLNPQGTQCMDVDECRQNPRLCPSGRCENTAGSYRCVCAAGFRLSPQGTECVDVDECRQNPRLCPSGRCENTAGSYRCVCAAGFRLSPQGTECVDVDECRQNPQLCPSGRCENTAGSYRCVCTAGFQLNPQGTQCVDVDECRQNPRLCPNGQCENTAGSFRCVCAAGFRLSPQGTECVDINECENHLACPGQECVNFAGSFQCLPCRRGYGLQSGRCADINECLAEARCGSGGRCVNTDGSYRCECSPGYRINSEGTECADVNECLEGDYCFPNGECLNTVGSYNCLCAEGFMTSPEGSLCLDVDECSRGACQGGQCTNTEGSFQCSCQPGFRFHTENAACLVLVVHRKLQGIIKGASESQTAFLRSCDVSLNYFSDIDECAESQGSVCGARRCENTPGYFRCVTVCETGYIGTAAGVCADVDECLNSTVCGSHTVCRNLVGSYQCLCDQGYEAASGGRHCVDVNECETMQGACGMAICENVEGSFLCICPSNNEEFDPRTRECSRRATPGMLNSFHRKMAFLGGCFPARPVFPGPSGVSRSDLSSSRSDLKECYYSLNDVRVCENILARNVTREECCCTVGEGWGFNCQLQRCPAPGTAEYQSLCPHGKGYISTGQESFRRDVDECKLFKSELCKNGVCVNAMPGYSCYCQTGYYYDMLRLECIDNDECQDEDVCLGGRCINTIGSHYCTCDPPLVLDSSQRQCVSNSSQALDESLAFCWEEVGPDLVCGRPLLTRQTTYTECCCLYGEAWGINCALCPARDSDDFEALCNILRPPAYSLARPSEGDLYEYGTEFGTNYGIPYEPDPFLAPPARRPGPDYIRSSAPYGQRDSYSSRGFQPPDFESDLVYIPPEADSSPPYGRQDALLDPIYDPRSRQPTPRYRPRNPQAAFPSRALDSRIETYEGNVLQLLFEGLHAEECGILNGCENGRCIRVPEGYTCDCYDGYHLDMTQMACVDLNECDEAEDPSTLCVNGQCLNTEGSYRCICLRGFVMSRQPNYCIPAQPRI</sequence>
<feature type="domain" description="EGF-like" evidence="17">
    <location>
        <begin position="1485"/>
        <end position="1529"/>
    </location>
</feature>
<name>H3BBA5_LATCH</name>
<evidence type="ECO:0000259" key="18">
    <source>
        <dbReference type="PROSITE" id="PS51364"/>
    </source>
</evidence>
<dbReference type="FunFam" id="2.10.25.10:FF:000115">
    <property type="entry name" value="latent-transforming growth factor beta-binding protein 4 isoform X2"/>
    <property type="match status" value="1"/>
</dbReference>
<evidence type="ECO:0000256" key="4">
    <source>
        <dbReference type="ARBA" id="ARBA00022536"/>
    </source>
</evidence>
<dbReference type="FunFam" id="2.10.25.10:FF:000194">
    <property type="entry name" value="Latent transforming growth factor beta binding protein 2"/>
    <property type="match status" value="1"/>
</dbReference>
<dbReference type="PROSITE" id="PS50026">
    <property type="entry name" value="EGF_3"/>
    <property type="match status" value="16"/>
</dbReference>
<feature type="domain" description="EGF-like" evidence="17">
    <location>
        <begin position="830"/>
        <end position="865"/>
    </location>
</feature>
<dbReference type="EMBL" id="AFYH01035070">
    <property type="status" value="NOT_ANNOTATED_CDS"/>
    <property type="molecule type" value="Genomic_DNA"/>
</dbReference>
<keyword evidence="7" id="KW-0677">Repeat</keyword>
<dbReference type="PANTHER" id="PTHR24040">
    <property type="entry name" value="LAMININ G-LIKE DOMAIN-CONTAINING PROTEIN"/>
    <property type="match status" value="1"/>
</dbReference>
<feature type="domain" description="TB" evidence="18">
    <location>
        <begin position="1079"/>
        <end position="1133"/>
    </location>
</feature>
<dbReference type="GeneTree" id="ENSGT00940000158234"/>
<dbReference type="InterPro" id="IPR018097">
    <property type="entry name" value="EGF_Ca-bd_CS"/>
</dbReference>
<feature type="domain" description="EGF-like" evidence="17">
    <location>
        <begin position="948"/>
        <end position="989"/>
    </location>
</feature>
<keyword evidence="8 15" id="KW-1015">Disulfide bond</keyword>
<evidence type="ECO:0000256" key="9">
    <source>
        <dbReference type="ARBA" id="ARBA00023180"/>
    </source>
</evidence>
<dbReference type="InterPro" id="IPR049883">
    <property type="entry name" value="NOTCH1_EGF-like"/>
</dbReference>
<dbReference type="InterPro" id="IPR009030">
    <property type="entry name" value="Growth_fac_rcpt_cys_sf"/>
</dbReference>
<evidence type="ECO:0000256" key="8">
    <source>
        <dbReference type="ARBA" id="ARBA00023157"/>
    </source>
</evidence>
<feature type="disulfide bond" evidence="15">
    <location>
        <begin position="6"/>
        <end position="16"/>
    </location>
</feature>
<reference evidence="19" key="2">
    <citation type="submission" date="2025-08" db="UniProtKB">
        <authorList>
            <consortium name="Ensembl"/>
        </authorList>
    </citation>
    <scope>IDENTIFICATION</scope>
</reference>
<feature type="domain" description="TB" evidence="18">
    <location>
        <begin position="274"/>
        <end position="326"/>
    </location>
</feature>
<dbReference type="InterPro" id="IPR051145">
    <property type="entry name" value="GAS-SHBG-PROS"/>
</dbReference>
<dbReference type="FunFam" id="2.10.25.10:FF:000014">
    <property type="entry name" value="Latent-transforming growth factor beta-binding protein 3"/>
    <property type="match status" value="1"/>
</dbReference>
<dbReference type="EMBL" id="AFYH01035068">
    <property type="status" value="NOT_ANNOTATED_CDS"/>
    <property type="molecule type" value="Genomic_DNA"/>
</dbReference>
<evidence type="ECO:0000256" key="7">
    <source>
        <dbReference type="ARBA" id="ARBA00022737"/>
    </source>
</evidence>
<feature type="domain" description="TB" evidence="18">
    <location>
        <begin position="1245"/>
        <end position="1298"/>
    </location>
</feature>
<feature type="domain" description="TB" evidence="18">
    <location>
        <begin position="153"/>
        <end position="193"/>
    </location>
</feature>
<comment type="subunit">
    <text evidence="13">Forms part of the large latent transforming growth factor beta precursor complex; removal is essential for activation of complex. Interacts with LTBP1 and TGFB1. Interacts with EFEMP2; this interaction promotes fibrillar deposition of EFEMP2.</text>
</comment>
<comment type="similarity">
    <text evidence="12">Belongs to the LTBP family.</text>
</comment>
<evidence type="ECO:0000256" key="10">
    <source>
        <dbReference type="ARBA" id="ARBA00023183"/>
    </source>
</evidence>
<dbReference type="Pfam" id="PF07645">
    <property type="entry name" value="EGF_CA"/>
    <property type="match status" value="18"/>
</dbReference>
<dbReference type="FunFam" id="3.90.290.10:FF:000001">
    <property type="entry name" value="Latent-transforming growth factor beta-binding protein 3 isoform 1"/>
    <property type="match status" value="1"/>
</dbReference>
<dbReference type="InterPro" id="IPR000152">
    <property type="entry name" value="EGF-type_Asp/Asn_hydroxyl_site"/>
</dbReference>
<keyword evidence="3" id="KW-0272">Extracellular matrix</keyword>
<dbReference type="FunFam" id="2.10.25.10:FF:000046">
    <property type="entry name" value="Latent-transforming growth factor beta-binding protein 1 isoform x2"/>
    <property type="match status" value="1"/>
</dbReference>
<dbReference type="Ensembl" id="ENSLACT00000019309.1">
    <property type="protein sequence ID" value="ENSLACP00000019176.1"/>
    <property type="gene ID" value="ENSLACG00000016869.1"/>
</dbReference>
<accession>H3BBA5</accession>
<feature type="domain" description="EGF-like" evidence="17">
    <location>
        <begin position="1193"/>
        <end position="1229"/>
    </location>
</feature>
<dbReference type="OMA" id="NHAGICE"/>
<feature type="compositionally biased region" description="Pro residues" evidence="16">
    <location>
        <begin position="1334"/>
        <end position="1343"/>
    </location>
</feature>
<dbReference type="Proteomes" id="UP000008672">
    <property type="component" value="Unassembled WGS sequence"/>
</dbReference>
<dbReference type="FunFam" id="2.10.25.10:FF:000017">
    <property type="entry name" value="latent-transforming growth factor beta-binding protein 4 isoform X1"/>
    <property type="match status" value="8"/>
</dbReference>
<dbReference type="EMBL" id="AFYH01035065">
    <property type="status" value="NOT_ANNOTATED_CDS"/>
    <property type="molecule type" value="Genomic_DNA"/>
</dbReference>
<feature type="domain" description="EGF-like" evidence="17">
    <location>
        <begin position="2"/>
        <end position="34"/>
    </location>
</feature>
<comment type="caution">
    <text evidence="15">Lacks conserved residue(s) required for the propagation of feature annotation.</text>
</comment>
<dbReference type="SUPFAM" id="SSF57196">
    <property type="entry name" value="EGF/Laminin"/>
    <property type="match status" value="5"/>
</dbReference>
<dbReference type="SMART" id="SM00179">
    <property type="entry name" value="EGF_CA"/>
    <property type="match status" value="20"/>
</dbReference>
<dbReference type="PROSITE" id="PS01187">
    <property type="entry name" value="EGF_CA"/>
    <property type="match status" value="7"/>
</dbReference>
<dbReference type="Pfam" id="PF00683">
    <property type="entry name" value="TB"/>
    <property type="match status" value="3"/>
</dbReference>
<dbReference type="SUPFAM" id="SSF57184">
    <property type="entry name" value="Growth factor receptor domain"/>
    <property type="match status" value="5"/>
</dbReference>
<dbReference type="InterPro" id="IPR000742">
    <property type="entry name" value="EGF"/>
</dbReference>
<protein>
    <recommendedName>
        <fullName evidence="14">Latent-transforming growth factor beta-binding protein 4</fullName>
    </recommendedName>
</protein>
<feature type="domain" description="EGF-like" evidence="17">
    <location>
        <begin position="1444"/>
        <end position="1480"/>
    </location>
</feature>
<dbReference type="SUPFAM" id="SSF57581">
    <property type="entry name" value="TB module/8-cys domain"/>
    <property type="match status" value="4"/>
</dbReference>
<dbReference type="PROSITE" id="PS51364">
    <property type="entry name" value="TB"/>
    <property type="match status" value="4"/>
</dbReference>
<evidence type="ECO:0000313" key="19">
    <source>
        <dbReference type="Ensembl" id="ENSLACP00000019176.1"/>
    </source>
</evidence>
<dbReference type="Pfam" id="PF00008">
    <property type="entry name" value="EGF"/>
    <property type="match status" value="2"/>
</dbReference>
<dbReference type="GO" id="GO:0005509">
    <property type="term" value="F:calcium ion binding"/>
    <property type="evidence" value="ECO:0007669"/>
    <property type="project" value="InterPro"/>
</dbReference>
<feature type="domain" description="EGF-like" evidence="17">
    <location>
        <begin position="664"/>
        <end position="705"/>
    </location>
</feature>
<evidence type="ECO:0000256" key="11">
    <source>
        <dbReference type="ARBA" id="ARBA00023278"/>
    </source>
</evidence>
<feature type="domain" description="EGF-like" evidence="17">
    <location>
        <begin position="788"/>
        <end position="829"/>
    </location>
</feature>
<dbReference type="FunFam" id="3.90.290.10:FF:000004">
    <property type="entry name" value="latent-transforming growth factor beta-binding protein 1 isoform X1"/>
    <property type="match status" value="1"/>
</dbReference>
<keyword evidence="5" id="KW-0597">Phosphoprotein</keyword>
<dbReference type="GO" id="GO:0071944">
    <property type="term" value="C:cell periphery"/>
    <property type="evidence" value="ECO:0007669"/>
    <property type="project" value="UniProtKB-ARBA"/>
</dbReference>
<dbReference type="EMBL" id="AFYH01035073">
    <property type="status" value="NOT_ANNOTATED_CDS"/>
    <property type="molecule type" value="Genomic_DNA"/>
</dbReference>
<dbReference type="FunFam" id="2.10.25.10:FF:000056">
    <property type="entry name" value="Latent-transforming growth factor beta-binding protein 3 isoform 2"/>
    <property type="match status" value="1"/>
</dbReference>
<evidence type="ECO:0000256" key="13">
    <source>
        <dbReference type="ARBA" id="ARBA00064273"/>
    </source>
</evidence>
<evidence type="ECO:0000256" key="15">
    <source>
        <dbReference type="PROSITE-ProRule" id="PRU00076"/>
    </source>
</evidence>